<proteinExistence type="predicted"/>
<dbReference type="InterPro" id="IPR027417">
    <property type="entry name" value="P-loop_NTPase"/>
</dbReference>
<comment type="caution">
    <text evidence="5">The sequence shown here is derived from an EMBL/GenBank/DDBJ whole genome shotgun (WGS) entry which is preliminary data.</text>
</comment>
<dbReference type="PANTHER" id="PTHR24123">
    <property type="entry name" value="ANKYRIN REPEAT-CONTAINING"/>
    <property type="match status" value="1"/>
</dbReference>
<dbReference type="Pfam" id="PF13637">
    <property type="entry name" value="Ank_4"/>
    <property type="match status" value="3"/>
</dbReference>
<feature type="repeat" description="ANK" evidence="3">
    <location>
        <begin position="1501"/>
        <end position="1533"/>
    </location>
</feature>
<gene>
    <name evidence="5" type="ORF">Zmor_018880</name>
</gene>
<feature type="repeat" description="ANK" evidence="3">
    <location>
        <begin position="1567"/>
        <end position="1599"/>
    </location>
</feature>
<feature type="repeat" description="ANK" evidence="3">
    <location>
        <begin position="1600"/>
        <end position="1632"/>
    </location>
</feature>
<name>A0AA38ME27_9CUCU</name>
<feature type="repeat" description="ANK" evidence="3">
    <location>
        <begin position="1303"/>
        <end position="1335"/>
    </location>
</feature>
<dbReference type="InterPro" id="IPR051165">
    <property type="entry name" value="Multifunctional_ANK_Repeat"/>
</dbReference>
<dbReference type="SMART" id="SM00248">
    <property type="entry name" value="ANK"/>
    <property type="match status" value="21"/>
</dbReference>
<feature type="repeat" description="ANK" evidence="3">
    <location>
        <begin position="1633"/>
        <end position="1665"/>
    </location>
</feature>
<evidence type="ECO:0000313" key="6">
    <source>
        <dbReference type="Proteomes" id="UP001168821"/>
    </source>
</evidence>
<feature type="repeat" description="ANK" evidence="3">
    <location>
        <begin position="1765"/>
        <end position="1797"/>
    </location>
</feature>
<feature type="repeat" description="ANK" evidence="3">
    <location>
        <begin position="1699"/>
        <end position="1731"/>
    </location>
</feature>
<evidence type="ECO:0000256" key="3">
    <source>
        <dbReference type="PROSITE-ProRule" id="PRU00023"/>
    </source>
</evidence>
<dbReference type="Pfam" id="PF00023">
    <property type="entry name" value="Ank"/>
    <property type="match status" value="2"/>
</dbReference>
<feature type="repeat" description="ANK" evidence="3">
    <location>
        <begin position="1402"/>
        <end position="1434"/>
    </location>
</feature>
<keyword evidence="2 3" id="KW-0040">ANK repeat</keyword>
<dbReference type="PRINTS" id="PR01415">
    <property type="entry name" value="ANKYRIN"/>
</dbReference>
<dbReference type="EMBL" id="JALNTZ010000005">
    <property type="protein sequence ID" value="KAJ3652958.1"/>
    <property type="molecule type" value="Genomic_DNA"/>
</dbReference>
<accession>A0AA38ME27</accession>
<feature type="repeat" description="ANK" evidence="3">
    <location>
        <begin position="1237"/>
        <end position="1269"/>
    </location>
</feature>
<dbReference type="Gene3D" id="1.25.40.20">
    <property type="entry name" value="Ankyrin repeat-containing domain"/>
    <property type="match status" value="8"/>
</dbReference>
<feature type="repeat" description="ANK" evidence="3">
    <location>
        <begin position="1171"/>
        <end position="1203"/>
    </location>
</feature>
<feature type="repeat" description="ANK" evidence="3">
    <location>
        <begin position="1435"/>
        <end position="1467"/>
    </location>
</feature>
<dbReference type="InterPro" id="IPR002110">
    <property type="entry name" value="Ankyrin_rpt"/>
</dbReference>
<dbReference type="Proteomes" id="UP001168821">
    <property type="component" value="Unassembled WGS sequence"/>
</dbReference>
<evidence type="ECO:0000256" key="1">
    <source>
        <dbReference type="ARBA" id="ARBA00022737"/>
    </source>
</evidence>
<dbReference type="PROSITE" id="PS50297">
    <property type="entry name" value="ANK_REP_REGION"/>
    <property type="match status" value="20"/>
</dbReference>
<dbReference type="PROSITE" id="PS50088">
    <property type="entry name" value="ANK_REPEAT"/>
    <property type="match status" value="20"/>
</dbReference>
<sequence>MEDKTESLQENLQPQGNASSTKKNFRKRSGTTNKGKKYENMIIANIVLHMVSTEKVKNFYVSSNDANFGAFDDVVIEVETDKGMQSIAAQLKHSNKPGNLVIARLASEKGDFSILKYFKSFQEIKKKPQQCILFTNLKLNTFEDTQFQLGEKNVCLEPYKIEIADDSFKLSQHINYCYKFRIVEDEGEVDSELQQFKAFLESFSLYSDQQSLETLENSTANDFVKMFCSNQETFEKYLKIISEWDMQEGSKKKLEKKMMQRAVALCLLSPYIENFAFGEVSDKGEILREAIRPFEITLLENVECDVKKWLWGDLDKNIDIKELNKLRSFYRLSPNCIFRMEDVDGNVLAQLLWLMEKRPLIVKEHENIEKAVQLCPDGKFVLVGEGNWKEWMRGRSVFQNLLDLKSEHTVYEKVMQNCTVSLQGKAVLTLMDACGGNEEFLKNISVNNLLEMMDGARPIDGIKEALPNPYIERYLSLNVIDINYLKQLNHNTVVILSCADSSKVIQKFTKIKLTKFDDYLNNAECTTSNAPIFIISENKCSESEFQKICSKTPKTKIVHYFKFLKNTNLEWVRSRGSVGELQNYKLSDHSKNENEFWTFDFSNSISLVLADPGMGKTELTKSLKNKCSAKYWTVIVSPQEANLFFKKSKKSDYLNLFQTFILEKKYHHLGKFDKEFFKMCSEELRVCYVWDALDEISTEYLKDVSDLIVLLSNKGFTQWVTGRKHLKSLLEKKFNTLSLSINQFNELEQQDYIRKRLSPIISTNNIENAVRKVISSFALIKHIDILGIPLQIFMLTEIVLRNNDKYLQLFGDCWRLTDLYHHFIEEKFNIFYQNKLSLDVQDPYLKRMFNRDKEKILNHYEEVAVGLLFSDCLTTNCQEDIDDYIAIGIITSIQNNAPVFIHTSFAEYLAAAYFAKNFKLIPQDRFFERKFDNVRFFFDMLLAKNSPLHTAVLYRNFDTLEINNEEILGCKDDGGRSVLHLMCSWGKRYPRLTLTSSKKNKKFSNYISTLPKKMSLSKTISSVRYTLDDCDEVSKRELETREYLEGVQHLLKKCSTSEPDGLFKMTPLSFAIVSESLGAELELLQSEKFKPEHLYNQCDRINILFYSTLFGYDKAIKIVCTKQLNGYYDEVNFSFERSGLTALMVASANGHTAIVEHLLQLGSKVNCADQNGQTPLYAACSNGHEEIVECLMKSGAEINRANYHGLTPLYVAAKNDHQKVVVCLLKHGAKINCSDQYDRTPLYLASFNGHEKVVECLAECGAKINDSSVDGQTPLHAAASNGYETIVRCLMKHGAEISSSDNYGWTPIYAASSKGHEKTVECLTKCGAEINRPDDYGETPLYAASSNGSEKMVECLVKCGAEINRVHNYGRTPIYAAAANGHEKTVECLVKCGATINNVDNHGWTALYAAASNGHKKTVECLVKSGAEVNHPDNAGWTPLHVASWNGDKQIVECLVIHGSEINRADNGGKTPLHLACCNGDVETVHCLVKCGAEINCSSKDGRTPLYMASSEGHDKTVECLVTCGAEINRVDNFGRTPLYAAANNGHEKAVDCLVKHQAEINRTDDNGRTALHLASWQGHETTVQSLVKLGAELNHVDNYAWTPLYAASKIGSKKIVDFLVKSGAEINLTDNDGWTPLHVASRMGHLKTVECLLTSGADINRPSKNDETPLYLASFNLHEKVVKYLVKHGGDINRTNKDGHTLLHVASLKNREKIVECLVKCGAEINRVDNDGLTPLHVASWNGHHKIVECLVKFGAEINRANDDDRTPLHLACLNGHEMIVECLIKYGAEINFISKNGFTPLDIAIFMNHTKIVNFLNEKFAKKTGTYN</sequence>
<feature type="region of interest" description="Disordered" evidence="4">
    <location>
        <begin position="1"/>
        <end position="33"/>
    </location>
</feature>
<protein>
    <submittedName>
        <fullName evidence="5">Uncharacterized protein</fullName>
    </submittedName>
</protein>
<dbReference type="Gene3D" id="3.40.50.300">
    <property type="entry name" value="P-loop containing nucleotide triphosphate hydrolases"/>
    <property type="match status" value="1"/>
</dbReference>
<reference evidence="5" key="1">
    <citation type="journal article" date="2023" name="G3 (Bethesda)">
        <title>Whole genome assemblies of Zophobas morio and Tenebrio molitor.</title>
        <authorList>
            <person name="Kaur S."/>
            <person name="Stinson S.A."/>
            <person name="diCenzo G.C."/>
        </authorList>
    </citation>
    <scope>NUCLEOTIDE SEQUENCE</scope>
    <source>
        <strain evidence="5">QUZm001</strain>
    </source>
</reference>
<keyword evidence="6" id="KW-1185">Reference proteome</keyword>
<dbReference type="Pfam" id="PF12796">
    <property type="entry name" value="Ank_2"/>
    <property type="match status" value="5"/>
</dbReference>
<feature type="repeat" description="ANK" evidence="3">
    <location>
        <begin position="1336"/>
        <end position="1368"/>
    </location>
</feature>
<dbReference type="SUPFAM" id="SSF48403">
    <property type="entry name" value="Ankyrin repeat"/>
    <property type="match status" value="2"/>
</dbReference>
<dbReference type="PANTHER" id="PTHR24123:SF141">
    <property type="entry name" value="ANKYRIN 2, ISOFORM U"/>
    <property type="match status" value="1"/>
</dbReference>
<feature type="repeat" description="ANK" evidence="3">
    <location>
        <begin position="1534"/>
        <end position="1566"/>
    </location>
</feature>
<feature type="repeat" description="ANK" evidence="3">
    <location>
        <begin position="1468"/>
        <end position="1500"/>
    </location>
</feature>
<feature type="compositionally biased region" description="Polar residues" evidence="4">
    <location>
        <begin position="8"/>
        <end position="22"/>
    </location>
</feature>
<feature type="repeat" description="ANK" evidence="3">
    <location>
        <begin position="1138"/>
        <end position="1170"/>
    </location>
</feature>
<feature type="repeat" description="ANK" evidence="3">
    <location>
        <begin position="1204"/>
        <end position="1236"/>
    </location>
</feature>
<feature type="repeat" description="ANK" evidence="3">
    <location>
        <begin position="1732"/>
        <end position="1764"/>
    </location>
</feature>
<feature type="repeat" description="ANK" evidence="3">
    <location>
        <begin position="1666"/>
        <end position="1698"/>
    </location>
</feature>
<organism evidence="5 6">
    <name type="scientific">Zophobas morio</name>
    <dbReference type="NCBI Taxonomy" id="2755281"/>
    <lineage>
        <taxon>Eukaryota</taxon>
        <taxon>Metazoa</taxon>
        <taxon>Ecdysozoa</taxon>
        <taxon>Arthropoda</taxon>
        <taxon>Hexapoda</taxon>
        <taxon>Insecta</taxon>
        <taxon>Pterygota</taxon>
        <taxon>Neoptera</taxon>
        <taxon>Endopterygota</taxon>
        <taxon>Coleoptera</taxon>
        <taxon>Polyphaga</taxon>
        <taxon>Cucujiformia</taxon>
        <taxon>Tenebrionidae</taxon>
        <taxon>Zophobas</taxon>
    </lineage>
</organism>
<feature type="repeat" description="ANK" evidence="3">
    <location>
        <begin position="1270"/>
        <end position="1302"/>
    </location>
</feature>
<evidence type="ECO:0000256" key="4">
    <source>
        <dbReference type="SAM" id="MobiDB-lite"/>
    </source>
</evidence>
<evidence type="ECO:0000256" key="2">
    <source>
        <dbReference type="ARBA" id="ARBA00023043"/>
    </source>
</evidence>
<dbReference type="InterPro" id="IPR036770">
    <property type="entry name" value="Ankyrin_rpt-contain_sf"/>
</dbReference>
<feature type="repeat" description="ANK" evidence="3">
    <location>
        <begin position="1369"/>
        <end position="1401"/>
    </location>
</feature>
<evidence type="ECO:0000313" key="5">
    <source>
        <dbReference type="EMBL" id="KAJ3652958.1"/>
    </source>
</evidence>
<keyword evidence="1" id="KW-0677">Repeat</keyword>